<gene>
    <name evidence="1" type="ORF">SCHPADRAFT_895936</name>
</gene>
<dbReference type="EMBL" id="KQ086261">
    <property type="protein sequence ID" value="KLO05853.1"/>
    <property type="molecule type" value="Genomic_DNA"/>
</dbReference>
<proteinExistence type="predicted"/>
<accession>A0A0H2R8J8</accession>
<keyword evidence="2" id="KW-1185">Reference proteome</keyword>
<evidence type="ECO:0000313" key="1">
    <source>
        <dbReference type="EMBL" id="KLO05853.1"/>
    </source>
</evidence>
<organism evidence="1 2">
    <name type="scientific">Schizopora paradoxa</name>
    <dbReference type="NCBI Taxonomy" id="27342"/>
    <lineage>
        <taxon>Eukaryota</taxon>
        <taxon>Fungi</taxon>
        <taxon>Dikarya</taxon>
        <taxon>Basidiomycota</taxon>
        <taxon>Agaricomycotina</taxon>
        <taxon>Agaricomycetes</taxon>
        <taxon>Hymenochaetales</taxon>
        <taxon>Schizoporaceae</taxon>
        <taxon>Schizopora</taxon>
    </lineage>
</organism>
<dbReference type="InParanoid" id="A0A0H2R8J8"/>
<evidence type="ECO:0000313" key="2">
    <source>
        <dbReference type="Proteomes" id="UP000053477"/>
    </source>
</evidence>
<protein>
    <submittedName>
        <fullName evidence="1">Uncharacterized protein</fullName>
    </submittedName>
</protein>
<dbReference type="AlphaFoldDB" id="A0A0H2R8J8"/>
<reference evidence="1 2" key="1">
    <citation type="submission" date="2015-04" db="EMBL/GenBank/DDBJ databases">
        <title>Complete genome sequence of Schizopora paradoxa KUC8140, a cosmopolitan wood degrader in East Asia.</title>
        <authorList>
            <consortium name="DOE Joint Genome Institute"/>
            <person name="Min B."/>
            <person name="Park H."/>
            <person name="Jang Y."/>
            <person name="Kim J.-J."/>
            <person name="Kim K.H."/>
            <person name="Pangilinan J."/>
            <person name="Lipzen A."/>
            <person name="Riley R."/>
            <person name="Grigoriev I.V."/>
            <person name="Spatafora J.W."/>
            <person name="Choi I.-G."/>
        </authorList>
    </citation>
    <scope>NUCLEOTIDE SEQUENCE [LARGE SCALE GENOMIC DNA]</scope>
    <source>
        <strain evidence="1 2">KUC8140</strain>
    </source>
</reference>
<sequence length="200" mass="22331">MPLSERYSIGLLQQDRCQNLLRLTLKSMGACTSKTKPRMRCLLMALLRSTKPAKEGAERSGEIDARHQRGNNLPEAHSDSEAFRLNALTHRTQEKQTRHTEGMHDPELGSLLQVSTVEVTACSIRDCRISAKGNCVLIPEIQEQLKGSTRYPMWEGRIKGHARKSKRINKRFLCSRGPSAKAGLGVVPRVTDRSTSGKPK</sequence>
<name>A0A0H2R8J8_9AGAM</name>
<dbReference type="Proteomes" id="UP000053477">
    <property type="component" value="Unassembled WGS sequence"/>
</dbReference>